<name>A0A5C4V5M8_9ACTN</name>
<evidence type="ECO:0000256" key="3">
    <source>
        <dbReference type="RuleBase" id="RU003939"/>
    </source>
</evidence>
<proteinExistence type="inferred from homology"/>
<gene>
    <name evidence="4" type="ORF">FH608_045950</name>
</gene>
<dbReference type="SMART" id="SM00411">
    <property type="entry name" value="BHL"/>
    <property type="match status" value="1"/>
</dbReference>
<reference evidence="4 5" key="1">
    <citation type="submission" date="2019-10" db="EMBL/GenBank/DDBJ databases">
        <title>Nonomuraea sp. nov., isolated from Phyllanthus amarus.</title>
        <authorList>
            <person name="Klykleung N."/>
            <person name="Tanasupawat S."/>
        </authorList>
    </citation>
    <scope>NUCLEOTIDE SEQUENCE [LARGE SCALE GENOMIC DNA]</scope>
    <source>
        <strain evidence="4 5">PA1-10</strain>
    </source>
</reference>
<dbReference type="Gene3D" id="4.10.520.10">
    <property type="entry name" value="IHF-like DNA-binding proteins"/>
    <property type="match status" value="1"/>
</dbReference>
<dbReference type="CDD" id="cd13831">
    <property type="entry name" value="HU"/>
    <property type="match status" value="1"/>
</dbReference>
<dbReference type="PANTHER" id="PTHR33175">
    <property type="entry name" value="DNA-BINDING PROTEIN HU"/>
    <property type="match status" value="1"/>
</dbReference>
<dbReference type="GO" id="GO:0030261">
    <property type="term" value="P:chromosome condensation"/>
    <property type="evidence" value="ECO:0007669"/>
    <property type="project" value="UniProtKB-KW"/>
</dbReference>
<dbReference type="Proteomes" id="UP000312512">
    <property type="component" value="Unassembled WGS sequence"/>
</dbReference>
<dbReference type="SUPFAM" id="SSF47729">
    <property type="entry name" value="IHF-like DNA-binding proteins"/>
    <property type="match status" value="1"/>
</dbReference>
<organism evidence="4 5">
    <name type="scientific">Nonomuraea phyllanthi</name>
    <dbReference type="NCBI Taxonomy" id="2219224"/>
    <lineage>
        <taxon>Bacteria</taxon>
        <taxon>Bacillati</taxon>
        <taxon>Actinomycetota</taxon>
        <taxon>Actinomycetes</taxon>
        <taxon>Streptosporangiales</taxon>
        <taxon>Streptosporangiaceae</taxon>
        <taxon>Nonomuraea</taxon>
    </lineage>
</organism>
<keyword evidence="2 4" id="KW-0238">DNA-binding</keyword>
<dbReference type="Pfam" id="PF00216">
    <property type="entry name" value="Bac_DNA_binding"/>
    <property type="match status" value="1"/>
</dbReference>
<dbReference type="AlphaFoldDB" id="A0A5C4V5M8"/>
<dbReference type="PANTHER" id="PTHR33175:SF3">
    <property type="entry name" value="DNA-BINDING PROTEIN HU-BETA"/>
    <property type="match status" value="1"/>
</dbReference>
<evidence type="ECO:0000256" key="2">
    <source>
        <dbReference type="ARBA" id="ARBA00023125"/>
    </source>
</evidence>
<comment type="caution">
    <text evidence="4">The sequence shown here is derived from an EMBL/GenBank/DDBJ whole genome shotgun (WGS) entry which is preliminary data.</text>
</comment>
<comment type="similarity">
    <text evidence="3">Belongs to the bacterial histone-like protein family.</text>
</comment>
<evidence type="ECO:0000256" key="1">
    <source>
        <dbReference type="ARBA" id="ARBA00023067"/>
    </source>
</evidence>
<dbReference type="InterPro" id="IPR000119">
    <property type="entry name" value="Hist_DNA-bd"/>
</dbReference>
<dbReference type="GO" id="GO:0003677">
    <property type="term" value="F:DNA binding"/>
    <property type="evidence" value="ECO:0007669"/>
    <property type="project" value="UniProtKB-KW"/>
</dbReference>
<dbReference type="InterPro" id="IPR010992">
    <property type="entry name" value="IHF-like_DNA-bd_dom_sf"/>
</dbReference>
<dbReference type="OrthoDB" id="9799835at2"/>
<dbReference type="GO" id="GO:0030527">
    <property type="term" value="F:structural constituent of chromatin"/>
    <property type="evidence" value="ECO:0007669"/>
    <property type="project" value="InterPro"/>
</dbReference>
<keyword evidence="5" id="KW-1185">Reference proteome</keyword>
<keyword evidence="1" id="KW-0226">DNA condensation</keyword>
<evidence type="ECO:0000313" key="5">
    <source>
        <dbReference type="Proteomes" id="UP000312512"/>
    </source>
</evidence>
<dbReference type="EMBL" id="VDLX02000028">
    <property type="protein sequence ID" value="KAB8186841.1"/>
    <property type="molecule type" value="Genomic_DNA"/>
</dbReference>
<evidence type="ECO:0000313" key="4">
    <source>
        <dbReference type="EMBL" id="KAB8186841.1"/>
    </source>
</evidence>
<dbReference type="GO" id="GO:0005829">
    <property type="term" value="C:cytosol"/>
    <property type="evidence" value="ECO:0007669"/>
    <property type="project" value="TreeGrafter"/>
</dbReference>
<accession>A0A5C4V5M8</accession>
<protein>
    <submittedName>
        <fullName evidence="4">DNA-binding protein HU</fullName>
    </submittedName>
</protein>
<sequence length="100" mass="10257">MNKSQLIDAVTERADLSKADVAAAIGHALAVIQEVVAKGDEVQITGFGTWKRAQVKGGTVRNLATGEPVTYGDTWKVSFSAGAGFKAAVKAGPKQVSAAA</sequence>
<dbReference type="RefSeq" id="WP_139637505.1">
    <property type="nucleotide sequence ID" value="NZ_VDLX02000028.1"/>
</dbReference>